<dbReference type="AlphaFoldDB" id="A0A167STP9"/>
<name>A0A167STP9_9AGAM</name>
<protein>
    <submittedName>
        <fullName evidence="1">Uncharacterized protein</fullName>
    </submittedName>
</protein>
<keyword evidence="2" id="KW-1185">Reference proteome</keyword>
<dbReference type="Proteomes" id="UP000076532">
    <property type="component" value="Unassembled WGS sequence"/>
</dbReference>
<accession>A0A167STP9</accession>
<dbReference type="EMBL" id="KV418799">
    <property type="protein sequence ID" value="KZP02232.1"/>
    <property type="molecule type" value="Genomic_DNA"/>
</dbReference>
<gene>
    <name evidence="1" type="ORF">FIBSPDRAFT_970252</name>
</gene>
<evidence type="ECO:0000313" key="1">
    <source>
        <dbReference type="EMBL" id="KZP02232.1"/>
    </source>
</evidence>
<evidence type="ECO:0000313" key="2">
    <source>
        <dbReference type="Proteomes" id="UP000076532"/>
    </source>
</evidence>
<reference evidence="1 2" key="1">
    <citation type="journal article" date="2016" name="Mol. Biol. Evol.">
        <title>Comparative Genomics of Early-Diverging Mushroom-Forming Fungi Provides Insights into the Origins of Lignocellulose Decay Capabilities.</title>
        <authorList>
            <person name="Nagy L.G."/>
            <person name="Riley R."/>
            <person name="Tritt A."/>
            <person name="Adam C."/>
            <person name="Daum C."/>
            <person name="Floudas D."/>
            <person name="Sun H."/>
            <person name="Yadav J.S."/>
            <person name="Pangilinan J."/>
            <person name="Larsson K.H."/>
            <person name="Matsuura K."/>
            <person name="Barry K."/>
            <person name="Labutti K."/>
            <person name="Kuo R."/>
            <person name="Ohm R.A."/>
            <person name="Bhattacharya S.S."/>
            <person name="Shirouzu T."/>
            <person name="Yoshinaga Y."/>
            <person name="Martin F.M."/>
            <person name="Grigoriev I.V."/>
            <person name="Hibbett D.S."/>
        </authorList>
    </citation>
    <scope>NUCLEOTIDE SEQUENCE [LARGE SCALE GENOMIC DNA]</scope>
    <source>
        <strain evidence="1 2">CBS 109695</strain>
    </source>
</reference>
<proteinExistence type="predicted"/>
<organism evidence="1 2">
    <name type="scientific">Athelia psychrophila</name>
    <dbReference type="NCBI Taxonomy" id="1759441"/>
    <lineage>
        <taxon>Eukaryota</taxon>
        <taxon>Fungi</taxon>
        <taxon>Dikarya</taxon>
        <taxon>Basidiomycota</taxon>
        <taxon>Agaricomycotina</taxon>
        <taxon>Agaricomycetes</taxon>
        <taxon>Agaricomycetidae</taxon>
        <taxon>Atheliales</taxon>
        <taxon>Atheliaceae</taxon>
        <taxon>Athelia</taxon>
    </lineage>
</organism>
<sequence length="222" mass="23627">MADPMADPNLMQIAHLHADLLCASILYARFAQRAGDWDLRDGADPAQTLDNVVKAIEWRTTRHSIEYARILAMGVGVDIAGFQAAVDARFLAQMQGQSLSVGSAQGLVDVRGSLEAPGINHVLAEWEPETVAAAAGGEITEEDYNWMMSALPALPDVPDDTYNGVMVAPLLASDDYNVALEHEGFFEFSNVPSSSDRAVEVANAVNVGGTWGESLRGGLGGL</sequence>